<feature type="region of interest" description="Disordered" evidence="1">
    <location>
        <begin position="404"/>
        <end position="457"/>
    </location>
</feature>
<feature type="region of interest" description="Disordered" evidence="1">
    <location>
        <begin position="1"/>
        <end position="107"/>
    </location>
</feature>
<feature type="compositionally biased region" description="Low complexity" evidence="1">
    <location>
        <begin position="30"/>
        <end position="39"/>
    </location>
</feature>
<sequence length="457" mass="51924">MAPKKKKPAAPATTQGAVDLANEPARLRTRATSRTASHAPGPSRDTRSTTTKVDSAAAASAPNNRKRGRNDKQGDDPESSSAPKRARKDGRASNQEKEQGEPQVPVDVQSYIAKRTQAIRAEVQKLGKSVMPPPPAVRRIWETDSREKAEVIAKLVFKAKCLSLITKVNQNEERQFLTPREIDAWAKSMYDGLSKKDQEEIAWIKVEYTHDPPPKAKNLHRALPEGEDAEKVDWPEEFAWAAWEAKKDYKIQPSTVKTTHWNFFEPPGEGFQPYNRQLIAKAKEEQIVQWMKKNNQPFSWDKIRKYGRTPSGAGKQPKTLNTWNDFHGWTAKGWSRGHRDEGYAKWSVLDDETKRFEMWKRLRTVDQFLEVRNDLGRRYRDGNEEAKAEARALLDSMPNLEYIPRQATSEKGSEKFSDATPARRSTRTTRSDAMLPSGAWKWPKEDGHPDIPGADAE</sequence>
<dbReference type="EMBL" id="WNWS01000009">
    <property type="protein sequence ID" value="KAE9988312.1"/>
    <property type="molecule type" value="Genomic_DNA"/>
</dbReference>
<gene>
    <name evidence="2" type="ORF">EG328_011685</name>
</gene>
<dbReference type="Proteomes" id="UP000447873">
    <property type="component" value="Unassembled WGS sequence"/>
</dbReference>
<evidence type="ECO:0000313" key="3">
    <source>
        <dbReference type="Proteomes" id="UP000447873"/>
    </source>
</evidence>
<feature type="compositionally biased region" description="Basic and acidic residues" evidence="1">
    <location>
        <begin position="89"/>
        <end position="100"/>
    </location>
</feature>
<reference evidence="2 3" key="1">
    <citation type="submission" date="2018-12" db="EMBL/GenBank/DDBJ databases">
        <title>Venturia inaequalis Genome Resource.</title>
        <authorList>
            <person name="Lichtner F.J."/>
        </authorList>
    </citation>
    <scope>NUCLEOTIDE SEQUENCE [LARGE SCALE GENOMIC DNA]</scope>
    <source>
        <strain evidence="2 3">120213</strain>
    </source>
</reference>
<accession>A0A8H3VIY4</accession>
<organism evidence="2 3">
    <name type="scientific">Venturia inaequalis</name>
    <name type="common">Apple scab fungus</name>
    <dbReference type="NCBI Taxonomy" id="5025"/>
    <lineage>
        <taxon>Eukaryota</taxon>
        <taxon>Fungi</taxon>
        <taxon>Dikarya</taxon>
        <taxon>Ascomycota</taxon>
        <taxon>Pezizomycotina</taxon>
        <taxon>Dothideomycetes</taxon>
        <taxon>Pleosporomycetidae</taxon>
        <taxon>Venturiales</taxon>
        <taxon>Venturiaceae</taxon>
        <taxon>Venturia</taxon>
    </lineage>
</organism>
<protein>
    <submittedName>
        <fullName evidence="2">Uncharacterized protein</fullName>
    </submittedName>
</protein>
<evidence type="ECO:0000313" key="2">
    <source>
        <dbReference type="EMBL" id="KAE9988312.1"/>
    </source>
</evidence>
<name>A0A8H3VIY4_VENIN</name>
<evidence type="ECO:0000256" key="1">
    <source>
        <dbReference type="SAM" id="MobiDB-lite"/>
    </source>
</evidence>
<proteinExistence type="predicted"/>
<dbReference type="AlphaFoldDB" id="A0A8H3VIY4"/>
<comment type="caution">
    <text evidence="2">The sequence shown here is derived from an EMBL/GenBank/DDBJ whole genome shotgun (WGS) entry which is preliminary data.</text>
</comment>